<evidence type="ECO:0000313" key="2">
    <source>
        <dbReference type="EMBL" id="PWA12046.1"/>
    </source>
</evidence>
<keyword evidence="1" id="KW-0732">Signal</keyword>
<comment type="caution">
    <text evidence="2">The sequence shown here is derived from an EMBL/GenBank/DDBJ whole genome shotgun (WGS) entry which is preliminary data.</text>
</comment>
<organism evidence="2 3">
    <name type="scientific">Pueribacillus theae</name>
    <dbReference type="NCBI Taxonomy" id="2171751"/>
    <lineage>
        <taxon>Bacteria</taxon>
        <taxon>Bacillati</taxon>
        <taxon>Bacillota</taxon>
        <taxon>Bacilli</taxon>
        <taxon>Bacillales</taxon>
        <taxon>Bacillaceae</taxon>
        <taxon>Pueribacillus</taxon>
    </lineage>
</organism>
<feature type="chain" id="PRO_5015712130" description="DUF2334 domain-containing protein" evidence="1">
    <location>
        <begin position="27"/>
        <end position="291"/>
    </location>
</feature>
<evidence type="ECO:0008006" key="4">
    <source>
        <dbReference type="Google" id="ProtNLM"/>
    </source>
</evidence>
<reference evidence="2 3" key="1">
    <citation type="submission" date="2018-04" db="EMBL/GenBank/DDBJ databases">
        <title>Camelliibacillus theae gen. nov., sp. nov., isolated from Pu'er tea.</title>
        <authorList>
            <person name="Niu L."/>
        </authorList>
    </citation>
    <scope>NUCLEOTIDE SEQUENCE [LARGE SCALE GENOMIC DNA]</scope>
    <source>
        <strain evidence="2 3">T8</strain>
    </source>
</reference>
<dbReference type="OrthoDB" id="2339428at2"/>
<dbReference type="Pfam" id="PF10096">
    <property type="entry name" value="DUF2334"/>
    <property type="match status" value="1"/>
</dbReference>
<dbReference type="AlphaFoldDB" id="A0A2U1K3F1"/>
<feature type="signal peptide" evidence="1">
    <location>
        <begin position="1"/>
        <end position="26"/>
    </location>
</feature>
<dbReference type="Proteomes" id="UP000245998">
    <property type="component" value="Unassembled WGS sequence"/>
</dbReference>
<sequence length="291" mass="33169">MRKVMIIFLLGIAATVFCFPAKQAEAENGQPNVLLIYHADNEEQKREVHVLDLLVGHFTNEITTVSVGEIDNIENINGFSHVFYLGVSREPLLDEEIEAIDRYEGPVFYIGNHISDFKRTSFLTRDEYKILTHIGNQRQEQKLSIGLSAIAYQAKEAVETLYEGKAGNESLPAIFKRKSDFFMATESVNGPQSHYLGESLFDFFQAEKGKPKKYLRIEDVHPNSDPEKLKAVADYLYGENIPYMIAVIPVYKNPETGKEVHMPDAREIVKVLRYMQEHGGSIVMHGYRHQL</sequence>
<accession>A0A2U1K3F1</accession>
<evidence type="ECO:0000256" key="1">
    <source>
        <dbReference type="SAM" id="SignalP"/>
    </source>
</evidence>
<keyword evidence="3" id="KW-1185">Reference proteome</keyword>
<dbReference type="EMBL" id="QCZG01000013">
    <property type="protein sequence ID" value="PWA12046.1"/>
    <property type="molecule type" value="Genomic_DNA"/>
</dbReference>
<dbReference type="RefSeq" id="WP_116554404.1">
    <property type="nucleotide sequence ID" value="NZ_QCZG01000013.1"/>
</dbReference>
<gene>
    <name evidence="2" type="ORF">DCC39_08175</name>
</gene>
<dbReference type="InterPro" id="IPR018763">
    <property type="entry name" value="DUF2334"/>
</dbReference>
<name>A0A2U1K3F1_9BACI</name>
<evidence type="ECO:0000313" key="3">
    <source>
        <dbReference type="Proteomes" id="UP000245998"/>
    </source>
</evidence>
<proteinExistence type="predicted"/>
<protein>
    <recommendedName>
        <fullName evidence="4">DUF2334 domain-containing protein</fullName>
    </recommendedName>
</protein>